<dbReference type="Proteomes" id="UP001652581">
    <property type="component" value="Chromosome 21"/>
</dbReference>
<evidence type="ECO:0000256" key="11">
    <source>
        <dbReference type="SAM" id="Phobius"/>
    </source>
</evidence>
<dbReference type="PRINTS" id="PR00245">
    <property type="entry name" value="OLFACTORYR"/>
</dbReference>
<keyword evidence="8 11" id="KW-0472">Membrane</keyword>
<keyword evidence="3" id="KW-1003">Cell membrane</keyword>
<dbReference type="InterPro" id="IPR000725">
    <property type="entry name" value="Olfact_rcpt"/>
</dbReference>
<feature type="transmembrane region" description="Helical" evidence="11">
    <location>
        <begin position="246"/>
        <end position="268"/>
    </location>
</feature>
<comment type="subcellular location">
    <subcellularLocation>
        <location evidence="2">Cell membrane</location>
        <topology evidence="2">Multi-pass membrane protein</topology>
    </subcellularLocation>
</comment>
<feature type="transmembrane region" description="Helical" evidence="11">
    <location>
        <begin position="111"/>
        <end position="128"/>
    </location>
</feature>
<dbReference type="GO" id="GO:0004984">
    <property type="term" value="F:olfactory receptor activity"/>
    <property type="evidence" value="ECO:0007669"/>
    <property type="project" value="InterPro"/>
</dbReference>
<dbReference type="InterPro" id="IPR050516">
    <property type="entry name" value="Olfactory_GPCR"/>
</dbReference>
<keyword evidence="5" id="KW-0716">Sensory transduction</keyword>
<keyword evidence="10" id="KW-0807">Transducer</keyword>
<evidence type="ECO:0000256" key="1">
    <source>
        <dbReference type="ARBA" id="ARBA00003929"/>
    </source>
</evidence>
<dbReference type="KEGG" id="vpc:102536307"/>
<feature type="transmembrane region" description="Helical" evidence="11">
    <location>
        <begin position="20"/>
        <end position="47"/>
    </location>
</feature>
<protein>
    <submittedName>
        <fullName evidence="14">Olfactory receptor 10R2-like</fullName>
    </submittedName>
</protein>
<reference evidence="14" key="1">
    <citation type="submission" date="2025-08" db="UniProtKB">
        <authorList>
            <consortium name="RefSeq"/>
        </authorList>
    </citation>
    <scope>IDENTIFICATION</scope>
</reference>
<dbReference type="PROSITE" id="PS00237">
    <property type="entry name" value="G_PROTEIN_RECEP_F1_1"/>
    <property type="match status" value="1"/>
</dbReference>
<proteinExistence type="predicted"/>
<dbReference type="GO" id="GO:0004930">
    <property type="term" value="F:G protein-coupled receptor activity"/>
    <property type="evidence" value="ECO:0007669"/>
    <property type="project" value="UniProtKB-KW"/>
</dbReference>
<evidence type="ECO:0000313" key="14">
    <source>
        <dbReference type="RefSeq" id="XP_015104483.2"/>
    </source>
</evidence>
<evidence type="ECO:0000256" key="7">
    <source>
        <dbReference type="ARBA" id="ARBA00023040"/>
    </source>
</evidence>
<evidence type="ECO:0000256" key="6">
    <source>
        <dbReference type="ARBA" id="ARBA00022989"/>
    </source>
</evidence>
<keyword evidence="5" id="KW-0552">Olfaction</keyword>
<keyword evidence="6 11" id="KW-1133">Transmembrane helix</keyword>
<gene>
    <name evidence="14" type="primary">LOC102536307</name>
</gene>
<dbReference type="PROSITE" id="PS50262">
    <property type="entry name" value="G_PROTEIN_RECEP_F1_2"/>
    <property type="match status" value="1"/>
</dbReference>
<feature type="transmembrane region" description="Helical" evidence="11">
    <location>
        <begin position="140"/>
        <end position="166"/>
    </location>
</feature>
<keyword evidence="13" id="KW-1185">Reference proteome</keyword>
<keyword evidence="9" id="KW-0675">Receptor</keyword>
<dbReference type="RefSeq" id="XP_015104483.2">
    <property type="nucleotide sequence ID" value="XM_015248997.2"/>
</dbReference>
<accession>A0A6J0B0U9</accession>
<dbReference type="Gene3D" id="1.20.1070.10">
    <property type="entry name" value="Rhodopsin 7-helix transmembrane proteins"/>
    <property type="match status" value="1"/>
</dbReference>
<feature type="domain" description="G-protein coupled receptors family 1 profile" evidence="12">
    <location>
        <begin position="49"/>
        <end position="274"/>
    </location>
</feature>
<dbReference type="Pfam" id="PF13853">
    <property type="entry name" value="7tm_4"/>
    <property type="match status" value="1"/>
</dbReference>
<evidence type="ECO:0000313" key="13">
    <source>
        <dbReference type="Proteomes" id="UP001652581"/>
    </source>
</evidence>
<dbReference type="GeneID" id="102536307"/>
<evidence type="ECO:0000256" key="3">
    <source>
        <dbReference type="ARBA" id="ARBA00022475"/>
    </source>
</evidence>
<dbReference type="InterPro" id="IPR017452">
    <property type="entry name" value="GPCR_Rhodpsn_7TM"/>
</dbReference>
<evidence type="ECO:0000256" key="10">
    <source>
        <dbReference type="ARBA" id="ARBA00023224"/>
    </source>
</evidence>
<comment type="function">
    <text evidence="1">Putative odorant or sperm cell receptor.</text>
</comment>
<evidence type="ECO:0000256" key="2">
    <source>
        <dbReference type="ARBA" id="ARBA00004651"/>
    </source>
</evidence>
<feature type="transmembrane region" description="Helical" evidence="11">
    <location>
        <begin position="68"/>
        <end position="91"/>
    </location>
</feature>
<dbReference type="SUPFAM" id="SSF81321">
    <property type="entry name" value="Family A G protein-coupled receptor-like"/>
    <property type="match status" value="1"/>
</dbReference>
<evidence type="ECO:0000256" key="5">
    <source>
        <dbReference type="ARBA" id="ARBA00022725"/>
    </source>
</evidence>
<dbReference type="PANTHER" id="PTHR26452">
    <property type="entry name" value="OLFACTORY RECEPTOR"/>
    <property type="match status" value="1"/>
</dbReference>
<evidence type="ECO:0000256" key="9">
    <source>
        <dbReference type="ARBA" id="ARBA00023170"/>
    </source>
</evidence>
<evidence type="ECO:0000256" key="4">
    <source>
        <dbReference type="ARBA" id="ARBA00022692"/>
    </source>
</evidence>
<evidence type="ECO:0000259" key="12">
    <source>
        <dbReference type="PROSITE" id="PS50262"/>
    </source>
</evidence>
<evidence type="ECO:0000256" key="8">
    <source>
        <dbReference type="ARBA" id="ARBA00023136"/>
    </source>
</evidence>
<organism evidence="13 14">
    <name type="scientific">Vicugna pacos</name>
    <name type="common">Alpaca</name>
    <name type="synonym">Lama pacos</name>
    <dbReference type="NCBI Taxonomy" id="30538"/>
    <lineage>
        <taxon>Eukaryota</taxon>
        <taxon>Metazoa</taxon>
        <taxon>Chordata</taxon>
        <taxon>Craniata</taxon>
        <taxon>Vertebrata</taxon>
        <taxon>Euteleostomi</taxon>
        <taxon>Mammalia</taxon>
        <taxon>Eutheria</taxon>
        <taxon>Laurasiatheria</taxon>
        <taxon>Artiodactyla</taxon>
        <taxon>Tylopoda</taxon>
        <taxon>Camelidae</taxon>
        <taxon>Vicugna</taxon>
    </lineage>
</organism>
<feature type="transmembrane region" description="Helical" evidence="11">
    <location>
        <begin position="206"/>
        <end position="234"/>
    </location>
</feature>
<keyword evidence="7" id="KW-0297">G-protein coupled receptor</keyword>
<dbReference type="InParanoid" id="A0A6J0B0U9"/>
<keyword evidence="4 11" id="KW-0812">Transmembrane</keyword>
<name>A0A6J0B0U9_VICPA</name>
<sequence>MTINPGDQVNLTNLSSVTEFLLLAFSSLGEIQLILFTVFLCLYVIILSGNITMVTVVHLDRSPHLPTFCFLGVLSIPETCCTFVVLPKLLINLLSLLRTVSFTNYATQMFFSLRFAVTNCMLLGIMGYDRCAAIHHLLRYSVLMSWQVCGQLAATCAMIVFLFSLIGSLSVFELPFCGPSKINHDFCDISPVIRLVCTNTYINESVIFIGGILALMVLLTFICISYGFIAHTILRIPSCHCIYKHTCMTTILIFLFMPITVGIVLIVIKVKSNW</sequence>
<dbReference type="InterPro" id="IPR000276">
    <property type="entry name" value="GPCR_Rhodpsn"/>
</dbReference>
<dbReference type="GO" id="GO:0005886">
    <property type="term" value="C:plasma membrane"/>
    <property type="evidence" value="ECO:0007669"/>
    <property type="project" value="UniProtKB-SubCell"/>
</dbReference>